<dbReference type="RefSeq" id="WP_200608243.1">
    <property type="nucleotide sequence ID" value="NZ_JAEHHL010000002.1"/>
</dbReference>
<dbReference type="InterPro" id="IPR015223">
    <property type="entry name" value="MipZ"/>
</dbReference>
<keyword evidence="2" id="KW-1185">Reference proteome</keyword>
<dbReference type="Proteomes" id="UP000655420">
    <property type="component" value="Unassembled WGS sequence"/>
</dbReference>
<comment type="caution">
    <text evidence="1">The sequence shown here is derived from an EMBL/GenBank/DDBJ whole genome shotgun (WGS) entry which is preliminary data.</text>
</comment>
<dbReference type="CDD" id="cd02042">
    <property type="entry name" value="ParAB_family"/>
    <property type="match status" value="1"/>
</dbReference>
<dbReference type="SUPFAM" id="SSF52540">
    <property type="entry name" value="P-loop containing nucleoside triphosphate hydrolases"/>
    <property type="match status" value="1"/>
</dbReference>
<dbReference type="PANTHER" id="PTHR13696:SF96">
    <property type="entry name" value="COBQ_COBB_MIND_PARA NUCLEOTIDE BINDING DOMAIN-CONTAINING PROTEIN"/>
    <property type="match status" value="1"/>
</dbReference>
<dbReference type="PANTHER" id="PTHR13696">
    <property type="entry name" value="P-LOOP CONTAINING NUCLEOSIDE TRIPHOSPHATE HYDROLASE"/>
    <property type="match status" value="1"/>
</dbReference>
<dbReference type="AlphaFoldDB" id="A0A8J7SE13"/>
<protein>
    <submittedName>
        <fullName evidence="1">AAA family ATPase</fullName>
    </submittedName>
</protein>
<dbReference type="InterPro" id="IPR027417">
    <property type="entry name" value="P-loop_NTPase"/>
</dbReference>
<proteinExistence type="predicted"/>
<organism evidence="1 2">
    <name type="scientific">Thermohalobaculum xanthum</name>
    <dbReference type="NCBI Taxonomy" id="2753746"/>
    <lineage>
        <taxon>Bacteria</taxon>
        <taxon>Pseudomonadati</taxon>
        <taxon>Pseudomonadota</taxon>
        <taxon>Alphaproteobacteria</taxon>
        <taxon>Rhodobacterales</taxon>
        <taxon>Paracoccaceae</taxon>
        <taxon>Thermohalobaculum</taxon>
    </lineage>
</organism>
<dbReference type="EMBL" id="JAEHHL010000002">
    <property type="protein sequence ID" value="MBK0398712.1"/>
    <property type="molecule type" value="Genomic_DNA"/>
</dbReference>
<sequence length="272" mass="29474">MTGQAHVIVLGNEKGGAGKSTAAMHLFVALARAGHRVGALDLDLRQQSFFRYLQNREALGQRVGKPLLMPERITISASRAALREQAAEEERAALAGAIAQLSETCGFVVVDTPGAVTTLSEAAHVAADTLITPINDSLVDFDLLGRVDPATGKVTGPSIYAEMVWSARQRRAASGRLPMDWVVLRNRISMLESRNKRKVGKVIEELSRRIGFRIAPGFSERVIFRELFLNGLTLLDLKQGGAISITMSHVAARQEVRDMVKALNLPGVDALV</sequence>
<gene>
    <name evidence="1" type="ORF">H0I76_05895</name>
</gene>
<name>A0A8J7SE13_9RHOB</name>
<evidence type="ECO:0000313" key="2">
    <source>
        <dbReference type="Proteomes" id="UP000655420"/>
    </source>
</evidence>
<dbReference type="Pfam" id="PF09140">
    <property type="entry name" value="MipZ"/>
    <property type="match status" value="1"/>
</dbReference>
<dbReference type="Gene3D" id="3.40.50.300">
    <property type="entry name" value="P-loop containing nucleotide triphosphate hydrolases"/>
    <property type="match status" value="1"/>
</dbReference>
<reference evidence="1" key="1">
    <citation type="submission" date="2020-12" db="EMBL/GenBank/DDBJ databases">
        <title>Bacterial taxonomy.</title>
        <authorList>
            <person name="Pan X."/>
        </authorList>
    </citation>
    <scope>NUCLEOTIDE SEQUENCE</scope>
    <source>
        <strain evidence="1">M0105</strain>
    </source>
</reference>
<dbReference type="InterPro" id="IPR050678">
    <property type="entry name" value="DNA_Partitioning_ATPase"/>
</dbReference>
<evidence type="ECO:0000313" key="1">
    <source>
        <dbReference type="EMBL" id="MBK0398712.1"/>
    </source>
</evidence>
<accession>A0A8J7SE13</accession>